<evidence type="ECO:0000256" key="1">
    <source>
        <dbReference type="SAM" id="MobiDB-lite"/>
    </source>
</evidence>
<gene>
    <name evidence="2" type="ORF">P2B40kb_p028</name>
</gene>
<accession>A0A2D2W5W1</accession>
<evidence type="ECO:0000313" key="2">
    <source>
        <dbReference type="EMBL" id="ATS93695.1"/>
    </source>
</evidence>
<dbReference type="EMBL" id="MF979561">
    <property type="protein sequence ID" value="ATS93695.1"/>
    <property type="molecule type" value="Genomic_DNA"/>
</dbReference>
<dbReference type="Pfam" id="PF05396">
    <property type="entry name" value="Phage_T7_Capsid"/>
    <property type="match status" value="1"/>
</dbReference>
<reference evidence="2 3" key="1">
    <citation type="submission" date="2017-09" db="EMBL/GenBank/DDBJ databases">
        <title>Complete genome sequence of bacteriophage (DU_PP_II) infecting Pectobacterium spp.</title>
        <authorList>
            <person name="Park T.-H."/>
        </authorList>
    </citation>
    <scope>NUCLEOTIDE SEQUENCE [LARGE SCALE GENOMIC DNA]</scope>
</reference>
<proteinExistence type="predicted"/>
<protein>
    <submittedName>
        <fullName evidence="2">Capsid assembly protein</fullName>
    </submittedName>
</protein>
<dbReference type="GO" id="GO:0019069">
    <property type="term" value="P:viral capsid assembly"/>
    <property type="evidence" value="ECO:0007669"/>
    <property type="project" value="InterPro"/>
</dbReference>
<evidence type="ECO:0000313" key="3">
    <source>
        <dbReference type="Proteomes" id="UP000241876"/>
    </source>
</evidence>
<organism evidence="2 3">
    <name type="scientific">Pectobacterium phage DU_PP_II</name>
    <dbReference type="NCBI Taxonomy" id="2041489"/>
    <lineage>
        <taxon>Viruses</taxon>
        <taxon>Duplodnaviria</taxon>
        <taxon>Heunggongvirae</taxon>
        <taxon>Uroviricota</taxon>
        <taxon>Caudoviricetes</taxon>
        <taxon>Autographivirales</taxon>
        <taxon>Autotranscriptaviridae</taxon>
        <taxon>Studiervirinae</taxon>
        <taxon>Unyawovirus</taxon>
        <taxon>Unyawovirus DUPPII</taxon>
    </lineage>
</organism>
<sequence length="307" mass="33095">MAESNADVYASFGVNSAVVTGGSQEEHTQNMLALDVATRDGDDLISITEDAPVDLYANSDKFANPEDDNGFIQVRIGDGSDPEGQTTGQPEVTTTDDVEFQQLGEIPTNLTDTSQKLADHEAGFQTIVAQAQEKGVPEDSITRIQSEYQGDGISEQSYAELEAAGYSRQFVDSYISGQEALVDAYVNQVMDFAGGREAFQAVHAHMVATNPEAAQTFETALGNRDMVTMKALLNLAGQSRTKAFGKPAERSMISKGAPASPAKPEGKAKVEPFASQQELIKAMSDDRYRSDAAYRRSVELRVINSAF</sequence>
<feature type="region of interest" description="Disordered" evidence="1">
    <location>
        <begin position="244"/>
        <end position="272"/>
    </location>
</feature>
<name>A0A2D2W5W1_9CAUD</name>
<dbReference type="Proteomes" id="UP000241876">
    <property type="component" value="Genome"/>
</dbReference>
<dbReference type="InterPro" id="IPR008768">
    <property type="entry name" value="Gp9-like"/>
</dbReference>
<keyword evidence="3" id="KW-1185">Reference proteome</keyword>